<name>A0ABR9G727_9GAMM</name>
<dbReference type="SUPFAM" id="SSF48452">
    <property type="entry name" value="TPR-like"/>
    <property type="match status" value="2"/>
</dbReference>
<feature type="domain" description="GGDEF" evidence="4">
    <location>
        <begin position="432"/>
        <end position="564"/>
    </location>
</feature>
<proteinExistence type="predicted"/>
<dbReference type="Gene3D" id="1.25.40.10">
    <property type="entry name" value="Tetratricopeptide repeat domain"/>
    <property type="match status" value="2"/>
</dbReference>
<keyword evidence="3" id="KW-0472">Membrane</keyword>
<keyword evidence="6" id="KW-1185">Reference proteome</keyword>
<dbReference type="EMBL" id="JACZZA010000002">
    <property type="protein sequence ID" value="MBE1159851.1"/>
    <property type="molecule type" value="Genomic_DNA"/>
</dbReference>
<dbReference type="InterPro" id="IPR050469">
    <property type="entry name" value="Diguanylate_Cyclase"/>
</dbReference>
<evidence type="ECO:0000313" key="6">
    <source>
        <dbReference type="Proteomes" id="UP000651010"/>
    </source>
</evidence>
<evidence type="ECO:0000256" key="1">
    <source>
        <dbReference type="ARBA" id="ARBA00012528"/>
    </source>
</evidence>
<protein>
    <recommendedName>
        <fullName evidence="1">diguanylate cyclase</fullName>
        <ecNumber evidence="1">2.7.7.65</ecNumber>
    </recommendedName>
</protein>
<dbReference type="CDD" id="cd01949">
    <property type="entry name" value="GGDEF"/>
    <property type="match status" value="1"/>
</dbReference>
<comment type="caution">
    <text evidence="5">The sequence shown here is derived from an EMBL/GenBank/DDBJ whole genome shotgun (WGS) entry which is preliminary data.</text>
</comment>
<feature type="transmembrane region" description="Helical" evidence="3">
    <location>
        <begin position="372"/>
        <end position="389"/>
    </location>
</feature>
<dbReference type="InterPro" id="IPR043128">
    <property type="entry name" value="Rev_trsase/Diguanyl_cyclase"/>
</dbReference>
<keyword evidence="3" id="KW-0812">Transmembrane</keyword>
<keyword evidence="3" id="KW-1133">Transmembrane helix</keyword>
<dbReference type="NCBIfam" id="TIGR00254">
    <property type="entry name" value="GGDEF"/>
    <property type="match status" value="1"/>
</dbReference>
<dbReference type="Proteomes" id="UP000651010">
    <property type="component" value="Unassembled WGS sequence"/>
</dbReference>
<dbReference type="Pfam" id="PF00990">
    <property type="entry name" value="GGDEF"/>
    <property type="match status" value="1"/>
</dbReference>
<dbReference type="PANTHER" id="PTHR45138">
    <property type="entry name" value="REGULATORY COMPONENTS OF SENSORY TRANSDUCTION SYSTEM"/>
    <property type="match status" value="1"/>
</dbReference>
<dbReference type="PROSITE" id="PS50887">
    <property type="entry name" value="GGDEF"/>
    <property type="match status" value="1"/>
</dbReference>
<dbReference type="InterPro" id="IPR000160">
    <property type="entry name" value="GGDEF_dom"/>
</dbReference>
<dbReference type="EC" id="2.7.7.65" evidence="1"/>
<dbReference type="RefSeq" id="WP_192554704.1">
    <property type="nucleotide sequence ID" value="NZ_JACZZA010000002.1"/>
</dbReference>
<dbReference type="Gene3D" id="3.30.70.270">
    <property type="match status" value="1"/>
</dbReference>
<dbReference type="PANTHER" id="PTHR45138:SF9">
    <property type="entry name" value="DIGUANYLATE CYCLASE DGCM-RELATED"/>
    <property type="match status" value="1"/>
</dbReference>
<gene>
    <name evidence="5" type="ORF">IGX34_05600</name>
</gene>
<sequence length="574" mass="64449">MFACVVPFAAQAQDDTAQLFARADDIKTIDNVGYAGLIDRLEHRDAQLSDAQRWHLRYLEAWQAAYTGQNEKAGSLLAAVARQAPDTNIRMQAKGTLINILGVEHRYEEAFSYLDQALEELPHISNKATRFHVLAEASQLLTEAGQYDLAITYADDILLDNPGAEYTCIGTMVKLHAELRQRQSSTLPAQFRDGVADCVTAGDSLSADTIRRDMANYAIQQGQPDDAISLLQNNYADVLKVRYLNLVAEYNDLLAMAYWKKGDAAHAEKYADATLDLATKGNFIEPLDHAYQLLYQIAQKKGDLRNALAYHEKYMDVNKGHLDDVSKEALAYQAVKQQIDTKKVQLDTLSQRNKILKLQQTLDFKAMQTSRLYIVLLLTVLASVAFWLYRTKRSQLRFMRMSRRDGLTGVFNRQHFIAEAERVLREASKSAQCTCLVLIDLDHFKAINDTHGHAAGDQALKRVVAICKRYLHSNDIFGRLGGEEFCIVLPECVMEDAMERADQIRRAICAVSSDDSREIPLSASLGIASTRYHGHDLRQLLMAADEALYRAKRDGRNRVVINISGDADERVVGL</sequence>
<dbReference type="InterPro" id="IPR029787">
    <property type="entry name" value="Nucleotide_cyclase"/>
</dbReference>
<evidence type="ECO:0000256" key="2">
    <source>
        <dbReference type="ARBA" id="ARBA00034247"/>
    </source>
</evidence>
<dbReference type="SMART" id="SM00267">
    <property type="entry name" value="GGDEF"/>
    <property type="match status" value="1"/>
</dbReference>
<reference evidence="5 6" key="1">
    <citation type="submission" date="2020-09" db="EMBL/GenBank/DDBJ databases">
        <title>Dyella sp. 7MK23 isolated from forest soil.</title>
        <authorList>
            <person name="Fu J."/>
        </authorList>
    </citation>
    <scope>NUCLEOTIDE SEQUENCE [LARGE SCALE GENOMIC DNA]</scope>
    <source>
        <strain evidence="5 6">7MK23</strain>
    </source>
</reference>
<organism evidence="5 6">
    <name type="scientific">Dyella acidiphila</name>
    <dbReference type="NCBI Taxonomy" id="2775866"/>
    <lineage>
        <taxon>Bacteria</taxon>
        <taxon>Pseudomonadati</taxon>
        <taxon>Pseudomonadota</taxon>
        <taxon>Gammaproteobacteria</taxon>
        <taxon>Lysobacterales</taxon>
        <taxon>Rhodanobacteraceae</taxon>
        <taxon>Dyella</taxon>
    </lineage>
</organism>
<dbReference type="InterPro" id="IPR011990">
    <property type="entry name" value="TPR-like_helical_dom_sf"/>
</dbReference>
<evidence type="ECO:0000313" key="5">
    <source>
        <dbReference type="EMBL" id="MBE1159851.1"/>
    </source>
</evidence>
<comment type="catalytic activity">
    <reaction evidence="2">
        <text>2 GTP = 3',3'-c-di-GMP + 2 diphosphate</text>
        <dbReference type="Rhea" id="RHEA:24898"/>
        <dbReference type="ChEBI" id="CHEBI:33019"/>
        <dbReference type="ChEBI" id="CHEBI:37565"/>
        <dbReference type="ChEBI" id="CHEBI:58805"/>
        <dbReference type="EC" id="2.7.7.65"/>
    </reaction>
</comment>
<evidence type="ECO:0000259" key="4">
    <source>
        <dbReference type="PROSITE" id="PS50887"/>
    </source>
</evidence>
<dbReference type="SUPFAM" id="SSF55073">
    <property type="entry name" value="Nucleotide cyclase"/>
    <property type="match status" value="1"/>
</dbReference>
<accession>A0ABR9G727</accession>
<evidence type="ECO:0000256" key="3">
    <source>
        <dbReference type="SAM" id="Phobius"/>
    </source>
</evidence>